<dbReference type="EMBL" id="JADJOT010000012">
    <property type="protein sequence ID" value="MBK7956452.1"/>
    <property type="molecule type" value="Genomic_DNA"/>
</dbReference>
<evidence type="ECO:0000313" key="1">
    <source>
        <dbReference type="EMBL" id="MBK7956452.1"/>
    </source>
</evidence>
<organism evidence="1 2">
    <name type="scientific">Candidatus Accumulibacter affinis</name>
    <dbReference type="NCBI Taxonomy" id="2954384"/>
    <lineage>
        <taxon>Bacteria</taxon>
        <taxon>Pseudomonadati</taxon>
        <taxon>Pseudomonadota</taxon>
        <taxon>Betaproteobacteria</taxon>
        <taxon>Candidatus Accumulibacter</taxon>
    </lineage>
</organism>
<dbReference type="Proteomes" id="UP000706151">
    <property type="component" value="Unassembled WGS sequence"/>
</dbReference>
<name>A0A935THN2_9PROT</name>
<proteinExistence type="predicted"/>
<accession>A0A935THN2</accession>
<reference evidence="1 2" key="1">
    <citation type="submission" date="2020-10" db="EMBL/GenBank/DDBJ databases">
        <title>Connecting structure to function with the recovery of over 1000 high-quality activated sludge metagenome-assembled genomes encoding full-length rRNA genes using long-read sequencing.</title>
        <authorList>
            <person name="Singleton C.M."/>
            <person name="Petriglieri F."/>
            <person name="Kristensen J.M."/>
            <person name="Kirkegaard R.H."/>
            <person name="Michaelsen T.Y."/>
            <person name="Andersen M.H."/>
            <person name="Karst S.M."/>
            <person name="Dueholm M.S."/>
            <person name="Nielsen P.H."/>
            <person name="Albertsen M."/>
        </authorList>
    </citation>
    <scope>NUCLEOTIDE SEQUENCE [LARGE SCALE GENOMIC DNA]</scope>
    <source>
        <strain evidence="1">Fred_18-Q3-R57-64_BAT3C.720</strain>
    </source>
</reference>
<comment type="caution">
    <text evidence="1">The sequence shown here is derived from an EMBL/GenBank/DDBJ whole genome shotgun (WGS) entry which is preliminary data.</text>
</comment>
<dbReference type="AlphaFoldDB" id="A0A935THN2"/>
<protein>
    <submittedName>
        <fullName evidence="1">Uncharacterized protein</fullName>
    </submittedName>
</protein>
<gene>
    <name evidence="1" type="ORF">IPK02_22290</name>
</gene>
<sequence>MNSERLLHNLSITELASNSYDLLVVAYGFESRGTAIAREIGEQSKRRIAFGFDHNRVAAFEENGRWFKKNGFVTVPDLSRKAFSDSLESVFRELFDSEDIAAINSTARIAVDISCFDRQRIAEIVGVLRRCSLSHNFSTDFWYCVAAFEPPAPSVGRNEIAGPVHRLFAGRFTDPGRPLAMIAGLGYEIGKVMGAAEYLQASRVIALFPESPIPEYEPQVARANKLLVDDLAARDIIRYPLSDLKRTIATLDSIVRGLEDTHNIVLLPEGPKAFFLASLLVQTLHPQASVWRVSSGSAIRPRDVHASSHFVGLRWQL</sequence>
<evidence type="ECO:0000313" key="2">
    <source>
        <dbReference type="Proteomes" id="UP000706151"/>
    </source>
</evidence>